<feature type="signal peptide" evidence="5">
    <location>
        <begin position="1"/>
        <end position="22"/>
    </location>
</feature>
<dbReference type="AlphaFoldDB" id="A0A8T0LCP9"/>
<evidence type="ECO:0000256" key="3">
    <source>
        <dbReference type="ARBA" id="ARBA00023170"/>
    </source>
</evidence>
<evidence type="ECO:0000256" key="5">
    <source>
        <dbReference type="SAM" id="SignalP"/>
    </source>
</evidence>
<evidence type="ECO:0000256" key="1">
    <source>
        <dbReference type="ARBA" id="ARBA00004479"/>
    </source>
</evidence>
<accession>A0A8T0LCP9</accession>
<dbReference type="GO" id="GO:0016020">
    <property type="term" value="C:membrane"/>
    <property type="evidence" value="ECO:0007669"/>
    <property type="project" value="UniProtKB-SubCell"/>
</dbReference>
<evidence type="ECO:0000256" key="4">
    <source>
        <dbReference type="SAM" id="MobiDB-lite"/>
    </source>
</evidence>
<dbReference type="Gene3D" id="3.30.200.20">
    <property type="entry name" value="Phosphorylase Kinase, domain 1"/>
    <property type="match status" value="1"/>
</dbReference>
<dbReference type="PANTHER" id="PTHR48053:SF159">
    <property type="entry name" value="PROTEIN KINASE DOMAIN-CONTAINING PROTEIN"/>
    <property type="match status" value="1"/>
</dbReference>
<protein>
    <submittedName>
        <fullName evidence="6">LRR receptor-like serine/threonine-protein</fullName>
    </submittedName>
</protein>
<proteinExistence type="predicted"/>
<feature type="region of interest" description="Disordered" evidence="4">
    <location>
        <begin position="52"/>
        <end position="81"/>
    </location>
</feature>
<dbReference type="EMBL" id="JABFOF010000001">
    <property type="protein sequence ID" value="KAG2409807.1"/>
    <property type="molecule type" value="Genomic_DNA"/>
</dbReference>
<sequence length="256" mass="28678">MFNPQTLPPPLLLLVMTPLTTPLNHETTSLTFPTPRTTMIYVSSISLPQTLPLANGKSSGENPPTQPPSTAKSVLKPKHPRKPSPLMVVTTWDYWVHSCWMSKLSNLTMLNLSSNLLNGEIPVELSSISGFGVFKRVYEPRFVWEAHAEGMCKGEKEKEDKVNNVDRRGSAWLMPFGVVLLWSPSTSAGSRGSSENRGPKLVMFNNKITYAETLEATRNFNEEKVLRKGRYGLVFKASFQDGMVLSIRRFVDGFSW</sequence>
<evidence type="ECO:0000313" key="7">
    <source>
        <dbReference type="Proteomes" id="UP000743370"/>
    </source>
</evidence>
<evidence type="ECO:0000256" key="2">
    <source>
        <dbReference type="ARBA" id="ARBA00022729"/>
    </source>
</evidence>
<comment type="subcellular location">
    <subcellularLocation>
        <location evidence="1">Membrane</location>
        <topology evidence="1">Single-pass type I membrane protein</topology>
    </subcellularLocation>
</comment>
<name>A0A8T0LCP9_PHAAN</name>
<dbReference type="PANTHER" id="PTHR48053">
    <property type="entry name" value="LEUCINE RICH REPEAT FAMILY PROTEIN, EXPRESSED"/>
    <property type="match status" value="1"/>
</dbReference>
<keyword evidence="3 6" id="KW-0675">Receptor</keyword>
<reference evidence="6 7" key="1">
    <citation type="submission" date="2020-05" db="EMBL/GenBank/DDBJ databases">
        <title>Vigna angularis (adzuki bean) Var. LongXiaoDou No. 4 denovo assembly.</title>
        <authorList>
            <person name="Xiang H."/>
        </authorList>
    </citation>
    <scope>NUCLEOTIDE SEQUENCE [LARGE SCALE GENOMIC DNA]</scope>
    <source>
        <tissue evidence="6">Leaf</tissue>
    </source>
</reference>
<feature type="chain" id="PRO_5035930500" evidence="5">
    <location>
        <begin position="23"/>
        <end position="256"/>
    </location>
</feature>
<comment type="caution">
    <text evidence="6">The sequence shown here is derived from an EMBL/GenBank/DDBJ whole genome shotgun (WGS) entry which is preliminary data.</text>
</comment>
<dbReference type="InterPro" id="IPR051716">
    <property type="entry name" value="Plant_RL_S/T_kinase"/>
</dbReference>
<dbReference type="Proteomes" id="UP000743370">
    <property type="component" value="Unassembled WGS sequence"/>
</dbReference>
<organism evidence="6 7">
    <name type="scientific">Phaseolus angularis</name>
    <name type="common">Azuki bean</name>
    <name type="synonym">Vigna angularis</name>
    <dbReference type="NCBI Taxonomy" id="3914"/>
    <lineage>
        <taxon>Eukaryota</taxon>
        <taxon>Viridiplantae</taxon>
        <taxon>Streptophyta</taxon>
        <taxon>Embryophyta</taxon>
        <taxon>Tracheophyta</taxon>
        <taxon>Spermatophyta</taxon>
        <taxon>Magnoliopsida</taxon>
        <taxon>eudicotyledons</taxon>
        <taxon>Gunneridae</taxon>
        <taxon>Pentapetalae</taxon>
        <taxon>rosids</taxon>
        <taxon>fabids</taxon>
        <taxon>Fabales</taxon>
        <taxon>Fabaceae</taxon>
        <taxon>Papilionoideae</taxon>
        <taxon>50 kb inversion clade</taxon>
        <taxon>NPAAA clade</taxon>
        <taxon>indigoferoid/millettioid clade</taxon>
        <taxon>Phaseoleae</taxon>
        <taxon>Vigna</taxon>
    </lineage>
</organism>
<keyword evidence="2 5" id="KW-0732">Signal</keyword>
<feature type="compositionally biased region" description="Polar residues" evidence="4">
    <location>
        <begin position="56"/>
        <end position="72"/>
    </location>
</feature>
<gene>
    <name evidence="6" type="ORF">HKW66_Vig0004720</name>
</gene>
<evidence type="ECO:0000313" key="6">
    <source>
        <dbReference type="EMBL" id="KAG2409807.1"/>
    </source>
</evidence>